<proteinExistence type="predicted"/>
<reference evidence="1" key="1">
    <citation type="submission" date="2021-01" db="EMBL/GenBank/DDBJ databases">
        <title>Whole genome shotgun sequence of Spirilliplanes yamanashiensis NBRC 15828.</title>
        <authorList>
            <person name="Komaki H."/>
            <person name="Tamura T."/>
        </authorList>
    </citation>
    <scope>NUCLEOTIDE SEQUENCE</scope>
    <source>
        <strain evidence="1">NBRC 15828</strain>
    </source>
</reference>
<name>A0A8J4DL25_9ACTN</name>
<accession>A0A8J4DL25</accession>
<evidence type="ECO:0000313" key="1">
    <source>
        <dbReference type="EMBL" id="GIJ05561.1"/>
    </source>
</evidence>
<dbReference type="AlphaFoldDB" id="A0A8J4DL25"/>
<organism evidence="1 2">
    <name type="scientific">Spirilliplanes yamanashiensis</name>
    <dbReference type="NCBI Taxonomy" id="42233"/>
    <lineage>
        <taxon>Bacteria</taxon>
        <taxon>Bacillati</taxon>
        <taxon>Actinomycetota</taxon>
        <taxon>Actinomycetes</taxon>
        <taxon>Micromonosporales</taxon>
        <taxon>Micromonosporaceae</taxon>
        <taxon>Spirilliplanes</taxon>
    </lineage>
</organism>
<evidence type="ECO:0000313" key="2">
    <source>
        <dbReference type="Proteomes" id="UP000652013"/>
    </source>
</evidence>
<dbReference type="EMBL" id="BOOY01000034">
    <property type="protein sequence ID" value="GIJ05561.1"/>
    <property type="molecule type" value="Genomic_DNA"/>
</dbReference>
<protein>
    <recommendedName>
        <fullName evidence="3">Excreted virulence factor EspC (Type VII ESX diderm)</fullName>
    </recommendedName>
</protein>
<sequence>MPDESTVEVVTAALDTERRKWVALADDLSAVQKNVDRLTLDVTAFFCGDPTSMSLAPTYEKFRAYLAARLAEGRAEFGEIAGALQRIADDYDGSDSVSAARLDSYYGRFDLPGEVEG</sequence>
<evidence type="ECO:0008006" key="3">
    <source>
        <dbReference type="Google" id="ProtNLM"/>
    </source>
</evidence>
<keyword evidence="2" id="KW-1185">Reference proteome</keyword>
<gene>
    <name evidence="1" type="ORF">Sya03_49130</name>
</gene>
<dbReference type="Proteomes" id="UP000652013">
    <property type="component" value="Unassembled WGS sequence"/>
</dbReference>
<dbReference type="RefSeq" id="WP_203940769.1">
    <property type="nucleotide sequence ID" value="NZ_BAAAGJ010000005.1"/>
</dbReference>
<comment type="caution">
    <text evidence="1">The sequence shown here is derived from an EMBL/GenBank/DDBJ whole genome shotgun (WGS) entry which is preliminary data.</text>
</comment>